<accession>A0AC35G262</accession>
<evidence type="ECO:0000313" key="2">
    <source>
        <dbReference type="WBParaSite" id="PS1159_v2.g23299.t1"/>
    </source>
</evidence>
<proteinExistence type="predicted"/>
<dbReference type="Proteomes" id="UP000887580">
    <property type="component" value="Unplaced"/>
</dbReference>
<dbReference type="WBParaSite" id="PS1159_v2.g23299.t1">
    <property type="protein sequence ID" value="PS1159_v2.g23299.t1"/>
    <property type="gene ID" value="PS1159_v2.g23299"/>
</dbReference>
<protein>
    <submittedName>
        <fullName evidence="2">Cation/H+ exchanger domain-containing protein</fullName>
    </submittedName>
</protein>
<organism evidence="1 2">
    <name type="scientific">Panagrolaimus sp. PS1159</name>
    <dbReference type="NCBI Taxonomy" id="55785"/>
    <lineage>
        <taxon>Eukaryota</taxon>
        <taxon>Metazoa</taxon>
        <taxon>Ecdysozoa</taxon>
        <taxon>Nematoda</taxon>
        <taxon>Chromadorea</taxon>
        <taxon>Rhabditida</taxon>
        <taxon>Tylenchina</taxon>
        <taxon>Panagrolaimomorpha</taxon>
        <taxon>Panagrolaimoidea</taxon>
        <taxon>Panagrolaimidae</taxon>
        <taxon>Panagrolaimus</taxon>
    </lineage>
</organism>
<name>A0AC35G262_9BILA</name>
<sequence length="741" mass="81263">MVEPNTMNISHHPTHFVSTEGGIFTGKGVLNSPLALFLVQATIIISLSRFIHLFLSRLRQPRVIAEIIGGICLGPSVLGQIPGFTQTIFPKQSLGNLSLVASFGLVLYMFLMGLELDTGILLKGVKRVSIISLAGIILPGLLGSAVSYGIAAAIDDICAWTLLALSISVINAGDPFTAAYVLVSITIFAAFLLIPVRIVLRKAFEKFLGGRQRMLTQMTFAVIFVMIFLAAWTTEWIGVHAIFGAFLIGIIIPRMGGITVEMTHKLEDLVGIALLPLYFASSGLKTKLALLNDWTTALFCVLVILVACSGKIVGCSVAAKVSGFPWRESLSIGILMNTKGLVELIVLNIGVDAGVINERIFAVMIVMALVTTFMTSPIIAYVYPPKYQIEPKVHKKRIISTNEDMADQHILLYLKDNDSIPLAANILQMFRVSLPPGGRLFLNGLKAFTDFDRSSAIMVTTQRDRIIENDSTLKMFQFFGKLIGAVTKSFVATTRINDIGVEIDRIAQNEQCDLMLLPWQKNDETGDQRKAVTSILESAHHTTLAVFVDNRPSGTDAIVHGAPFAGITLIFANGGSLNDREAFKVAAQLRSHVKNAIPFKIIHLRSGTAKHESDLIKAAKSLYKENNENTVFQKVKLHSETDSIETVLEKLLISPSLSNQLIIMGHTNMIIKTEEKDLNGVENAGNLRERGNGSFVRRLTIRSRKETEEEQTFGTFGEHIFNLKNSPSMLIVHAFRKPHAA</sequence>
<reference evidence="2" key="1">
    <citation type="submission" date="2022-11" db="UniProtKB">
        <authorList>
            <consortium name="WormBaseParasite"/>
        </authorList>
    </citation>
    <scope>IDENTIFICATION</scope>
</reference>
<evidence type="ECO:0000313" key="1">
    <source>
        <dbReference type="Proteomes" id="UP000887580"/>
    </source>
</evidence>